<dbReference type="Pfam" id="PF07617">
    <property type="entry name" value="DUF1579"/>
    <property type="match status" value="1"/>
</dbReference>
<comment type="caution">
    <text evidence="2">The sequence shown here is derived from an EMBL/GenBank/DDBJ whole genome shotgun (WGS) entry which is preliminary data.</text>
</comment>
<feature type="chain" id="PRO_5040771264" description="DUF1579 domain-containing protein" evidence="1">
    <location>
        <begin position="30"/>
        <end position="216"/>
    </location>
</feature>
<dbReference type="Proteomes" id="UP001165135">
    <property type="component" value="Unassembled WGS sequence"/>
</dbReference>
<evidence type="ECO:0000313" key="3">
    <source>
        <dbReference type="Proteomes" id="UP001165135"/>
    </source>
</evidence>
<sequence length="216" mass="23423">MCELTRKLAIWAAPAVLALGLAGVTGASAATVRNRPAVSTAQAAASSTDDYIDPGPYQRRLDPLVGTWKAVKYNYILGGDGTPVVSHDITVKTRWITKTGGRFLQEQTEGTLAGKPYYRLGVLGFSNVDRRYEWTTFDSVTPTAMTYRGAPVSGFPSVLSIPGTFTDPGLLGPAGRTIAMRTVITLKGHPAFDLYFTEPGQAERLVDRVVYTHRIR</sequence>
<keyword evidence="1" id="KW-0732">Signal</keyword>
<accession>A0A9W6RTE8</accession>
<reference evidence="2" key="1">
    <citation type="submission" date="2023-03" db="EMBL/GenBank/DDBJ databases">
        <title>Actinoallomurus iriomotensis NBRC 103681.</title>
        <authorList>
            <person name="Ichikawa N."/>
            <person name="Sato H."/>
            <person name="Tonouchi N."/>
        </authorList>
    </citation>
    <scope>NUCLEOTIDE SEQUENCE</scope>
    <source>
        <strain evidence="2">NBRC 103681</strain>
    </source>
</reference>
<evidence type="ECO:0000313" key="2">
    <source>
        <dbReference type="EMBL" id="GLY81499.1"/>
    </source>
</evidence>
<evidence type="ECO:0008006" key="4">
    <source>
        <dbReference type="Google" id="ProtNLM"/>
    </source>
</evidence>
<organism evidence="2 3">
    <name type="scientific">Actinoallomurus iriomotensis</name>
    <dbReference type="NCBI Taxonomy" id="478107"/>
    <lineage>
        <taxon>Bacteria</taxon>
        <taxon>Bacillati</taxon>
        <taxon>Actinomycetota</taxon>
        <taxon>Actinomycetes</taxon>
        <taxon>Streptosporangiales</taxon>
        <taxon>Thermomonosporaceae</taxon>
        <taxon>Actinoallomurus</taxon>
    </lineage>
</organism>
<evidence type="ECO:0000256" key="1">
    <source>
        <dbReference type="SAM" id="SignalP"/>
    </source>
</evidence>
<dbReference type="EMBL" id="BSTJ01000020">
    <property type="protein sequence ID" value="GLY81499.1"/>
    <property type="molecule type" value="Genomic_DNA"/>
</dbReference>
<feature type="signal peptide" evidence="1">
    <location>
        <begin position="1"/>
        <end position="29"/>
    </location>
</feature>
<dbReference type="InterPro" id="IPR011473">
    <property type="entry name" value="DUF1579"/>
</dbReference>
<dbReference type="AlphaFoldDB" id="A0A9W6RTE8"/>
<name>A0A9W6RTE8_9ACTN</name>
<gene>
    <name evidence="2" type="ORF">Airi01_097660</name>
</gene>
<proteinExistence type="predicted"/>
<protein>
    <recommendedName>
        <fullName evidence="4">DUF1579 domain-containing protein</fullName>
    </recommendedName>
</protein>